<accession>A0A8J7UJ60</accession>
<dbReference type="RefSeq" id="WP_209334250.1">
    <property type="nucleotide sequence ID" value="NZ_JAGIYY010000001.1"/>
</dbReference>
<comment type="caution">
    <text evidence="1">The sequence shown here is derived from an EMBL/GenBank/DDBJ whole genome shotgun (WGS) entry which is preliminary data.</text>
</comment>
<protein>
    <submittedName>
        <fullName evidence="1">Uncharacterized protein</fullName>
    </submittedName>
</protein>
<dbReference type="Proteomes" id="UP000666240">
    <property type="component" value="Unassembled WGS sequence"/>
</dbReference>
<dbReference type="AlphaFoldDB" id="A0A8J7UJ60"/>
<gene>
    <name evidence="1" type="ORF">J5Y06_06755</name>
</gene>
<organism evidence="1 2">
    <name type="scientific">Tianweitania sediminis</name>
    <dbReference type="NCBI Taxonomy" id="1502156"/>
    <lineage>
        <taxon>Bacteria</taxon>
        <taxon>Pseudomonadati</taxon>
        <taxon>Pseudomonadota</taxon>
        <taxon>Alphaproteobacteria</taxon>
        <taxon>Hyphomicrobiales</taxon>
        <taxon>Phyllobacteriaceae</taxon>
        <taxon>Tianweitania</taxon>
    </lineage>
</organism>
<keyword evidence="2" id="KW-1185">Reference proteome</keyword>
<sequence>MTRILERYLARTKRVAEAAIYAFEHADATAFANRLQTTPSDEKNRKIV</sequence>
<name>A0A8J7UJ60_9HYPH</name>
<evidence type="ECO:0000313" key="1">
    <source>
        <dbReference type="EMBL" id="MBP0438344.1"/>
    </source>
</evidence>
<proteinExistence type="predicted"/>
<reference evidence="1" key="1">
    <citation type="submission" date="2021-03" db="EMBL/GenBank/DDBJ databases">
        <title>Genome sequencing and assembly of Tianweitania sediminis.</title>
        <authorList>
            <person name="Chhetri G."/>
        </authorList>
    </citation>
    <scope>NUCLEOTIDE SEQUENCE</scope>
    <source>
        <strain evidence="1">Z8</strain>
    </source>
</reference>
<dbReference type="EMBL" id="JAGIYY010000001">
    <property type="protein sequence ID" value="MBP0438344.1"/>
    <property type="molecule type" value="Genomic_DNA"/>
</dbReference>
<evidence type="ECO:0000313" key="2">
    <source>
        <dbReference type="Proteomes" id="UP000666240"/>
    </source>
</evidence>